<dbReference type="Pfam" id="PF00248">
    <property type="entry name" value="Aldo_ket_red"/>
    <property type="match status" value="1"/>
</dbReference>
<dbReference type="EMBL" id="JARIHO010000105">
    <property type="protein sequence ID" value="KAJ7303508.1"/>
    <property type="molecule type" value="Genomic_DNA"/>
</dbReference>
<sequence length="337" mass="36579">MSSFPTRKIAGVSVSAVGFGAMVIAGAYGAVGDDEERFKLLDVAYAAGCTMWDTADIYGDSEELLGKWFKRTGKRDEIYLASKFGFVAVTGRVIDGSPEYARKAVEKSLSRLGVDSIDLYYLHRADPHVPIEHTVGALAEFVKEGKIKHIGLSEVSAATLRRAHAVHPIAAVQVEYSPFTLDIEDPKIALLETCRELGVATVAYSPLGRGFLSGSYRSPDDLDPEDFRRKVPRYNATNFPNILKIADGLADIGKKYNASSSQVALAWLLAQGSDIIPIPGTKKIKYLEENLAAVKIELSQEDIAAVRKLAADADAQQGERYPPGLSEVLFVDTPALK</sequence>
<reference evidence="3" key="1">
    <citation type="submission" date="2023-03" db="EMBL/GenBank/DDBJ databases">
        <title>Massive genome expansion in bonnet fungi (Mycena s.s.) driven by repeated elements and novel gene families across ecological guilds.</title>
        <authorList>
            <consortium name="Lawrence Berkeley National Laboratory"/>
            <person name="Harder C.B."/>
            <person name="Miyauchi S."/>
            <person name="Viragh M."/>
            <person name="Kuo A."/>
            <person name="Thoen E."/>
            <person name="Andreopoulos B."/>
            <person name="Lu D."/>
            <person name="Skrede I."/>
            <person name="Drula E."/>
            <person name="Henrissat B."/>
            <person name="Morin E."/>
            <person name="Kohler A."/>
            <person name="Barry K."/>
            <person name="LaButti K."/>
            <person name="Morin E."/>
            <person name="Salamov A."/>
            <person name="Lipzen A."/>
            <person name="Mereny Z."/>
            <person name="Hegedus B."/>
            <person name="Baldrian P."/>
            <person name="Stursova M."/>
            <person name="Weitz H."/>
            <person name="Taylor A."/>
            <person name="Grigoriev I.V."/>
            <person name="Nagy L.G."/>
            <person name="Martin F."/>
            <person name="Kauserud H."/>
        </authorList>
    </citation>
    <scope>NUCLEOTIDE SEQUENCE</scope>
    <source>
        <strain evidence="3">CBHHK002</strain>
    </source>
</reference>
<dbReference type="PANTHER" id="PTHR43625">
    <property type="entry name" value="AFLATOXIN B1 ALDEHYDE REDUCTASE"/>
    <property type="match status" value="1"/>
</dbReference>
<name>A0AAD6Z157_9AGAR</name>
<dbReference type="GO" id="GO:0016491">
    <property type="term" value="F:oxidoreductase activity"/>
    <property type="evidence" value="ECO:0007669"/>
    <property type="project" value="UniProtKB-KW"/>
</dbReference>
<feature type="domain" description="NADP-dependent oxidoreductase" evidence="2">
    <location>
        <begin position="17"/>
        <end position="309"/>
    </location>
</feature>
<dbReference type="InterPro" id="IPR023210">
    <property type="entry name" value="NADP_OxRdtase_dom"/>
</dbReference>
<evidence type="ECO:0000313" key="4">
    <source>
        <dbReference type="Proteomes" id="UP001218218"/>
    </source>
</evidence>
<evidence type="ECO:0000313" key="3">
    <source>
        <dbReference type="EMBL" id="KAJ7303508.1"/>
    </source>
</evidence>
<dbReference type="PRINTS" id="PR00069">
    <property type="entry name" value="ALDKETRDTASE"/>
</dbReference>
<gene>
    <name evidence="3" type="ORF">DFH08DRAFT_903921</name>
</gene>
<dbReference type="Proteomes" id="UP001218218">
    <property type="component" value="Unassembled WGS sequence"/>
</dbReference>
<proteinExistence type="predicted"/>
<keyword evidence="4" id="KW-1185">Reference proteome</keyword>
<organism evidence="3 4">
    <name type="scientific">Mycena albidolilacea</name>
    <dbReference type="NCBI Taxonomy" id="1033008"/>
    <lineage>
        <taxon>Eukaryota</taxon>
        <taxon>Fungi</taxon>
        <taxon>Dikarya</taxon>
        <taxon>Basidiomycota</taxon>
        <taxon>Agaricomycotina</taxon>
        <taxon>Agaricomycetes</taxon>
        <taxon>Agaricomycetidae</taxon>
        <taxon>Agaricales</taxon>
        <taxon>Marasmiineae</taxon>
        <taxon>Mycenaceae</taxon>
        <taxon>Mycena</taxon>
    </lineage>
</organism>
<dbReference type="AlphaFoldDB" id="A0AAD6Z157"/>
<dbReference type="Gene3D" id="3.20.20.100">
    <property type="entry name" value="NADP-dependent oxidoreductase domain"/>
    <property type="match status" value="1"/>
</dbReference>
<evidence type="ECO:0000256" key="1">
    <source>
        <dbReference type="ARBA" id="ARBA00023002"/>
    </source>
</evidence>
<dbReference type="InterPro" id="IPR050791">
    <property type="entry name" value="Aldo-Keto_reductase"/>
</dbReference>
<dbReference type="InterPro" id="IPR036812">
    <property type="entry name" value="NAD(P)_OxRdtase_dom_sf"/>
</dbReference>
<evidence type="ECO:0000259" key="2">
    <source>
        <dbReference type="Pfam" id="PF00248"/>
    </source>
</evidence>
<protein>
    <submittedName>
        <fullName evidence="3">Aldo/keto reductase</fullName>
    </submittedName>
</protein>
<dbReference type="PANTHER" id="PTHR43625:SF40">
    <property type="entry name" value="ALDO-KETO REDUCTASE YAKC [NADP(+)]"/>
    <property type="match status" value="1"/>
</dbReference>
<accession>A0AAD6Z157</accession>
<dbReference type="GO" id="GO:0005737">
    <property type="term" value="C:cytoplasm"/>
    <property type="evidence" value="ECO:0007669"/>
    <property type="project" value="TreeGrafter"/>
</dbReference>
<dbReference type="SUPFAM" id="SSF51430">
    <property type="entry name" value="NAD(P)-linked oxidoreductase"/>
    <property type="match status" value="1"/>
</dbReference>
<dbReference type="InterPro" id="IPR020471">
    <property type="entry name" value="AKR"/>
</dbReference>
<comment type="caution">
    <text evidence="3">The sequence shown here is derived from an EMBL/GenBank/DDBJ whole genome shotgun (WGS) entry which is preliminary data.</text>
</comment>
<keyword evidence="1" id="KW-0560">Oxidoreductase</keyword>